<dbReference type="Gene3D" id="1.10.10.10">
    <property type="entry name" value="Winged helix-like DNA-binding domain superfamily/Winged helix DNA-binding domain"/>
    <property type="match status" value="1"/>
</dbReference>
<accession>A0ABY5NEQ3</accession>
<dbReference type="InterPro" id="IPR036390">
    <property type="entry name" value="WH_DNA-bd_sf"/>
</dbReference>
<keyword evidence="3" id="KW-1185">Reference proteome</keyword>
<dbReference type="Pfam" id="PF12840">
    <property type="entry name" value="HTH_20"/>
    <property type="match status" value="1"/>
</dbReference>
<reference evidence="2" key="1">
    <citation type="submission" date="2022-08" db="EMBL/GenBank/DDBJ databases">
        <title>Streptomyces changanensis sp. nov., an actinomycete isolated from soil.</title>
        <authorList>
            <person name="Wu H."/>
            <person name="Han L."/>
        </authorList>
    </citation>
    <scope>NUCLEOTIDE SEQUENCE</scope>
    <source>
        <strain evidence="2">HL-66</strain>
    </source>
</reference>
<dbReference type="InterPro" id="IPR001845">
    <property type="entry name" value="HTH_ArsR_DNA-bd_dom"/>
</dbReference>
<proteinExistence type="predicted"/>
<dbReference type="InterPro" id="IPR052543">
    <property type="entry name" value="HTH_Metal-responsive_Reg"/>
</dbReference>
<dbReference type="CDD" id="cd00090">
    <property type="entry name" value="HTH_ARSR"/>
    <property type="match status" value="1"/>
</dbReference>
<dbReference type="Proteomes" id="UP001060150">
    <property type="component" value="Chromosome"/>
</dbReference>
<evidence type="ECO:0000259" key="1">
    <source>
        <dbReference type="PROSITE" id="PS50987"/>
    </source>
</evidence>
<dbReference type="SUPFAM" id="SSF46785">
    <property type="entry name" value="Winged helix' DNA-binding domain"/>
    <property type="match status" value="1"/>
</dbReference>
<dbReference type="PANTHER" id="PTHR39168">
    <property type="entry name" value="TRANSCRIPTIONAL REGULATOR-RELATED"/>
    <property type="match status" value="1"/>
</dbReference>
<name>A0ABY5NEQ3_9ACTN</name>
<sequence length="234" mass="24934">MSRDRDFTRVGKALAAPARSVFLNLLMDGTRRPAGELAKGAGVSASTASEHLAVLVDAGLVTCEARGRCRYYSLAGPQVATALEALGLLADPAPVSGYRRSRQTQHLATARFCYDHIAGRLGVALADTWTRQGWLADRGSLALTDAGADGLRGIGVDVDGAVRARRATTRACPDWTERRAHLAGALGAEVGRRFLQVGWVVRHRSGRGLDVTGSGHDLLRGTWGIDLTQQAPQR</sequence>
<dbReference type="EMBL" id="CP102332">
    <property type="protein sequence ID" value="UUS34449.1"/>
    <property type="molecule type" value="Genomic_DNA"/>
</dbReference>
<protein>
    <submittedName>
        <fullName evidence="2">Winged helix-turn-helix domain-containing protein</fullName>
    </submittedName>
</protein>
<dbReference type="InterPro" id="IPR011991">
    <property type="entry name" value="ArsR-like_HTH"/>
</dbReference>
<dbReference type="NCBIfam" id="NF033788">
    <property type="entry name" value="HTH_metalloreg"/>
    <property type="match status" value="1"/>
</dbReference>
<dbReference type="RefSeq" id="WP_079047019.1">
    <property type="nucleotide sequence ID" value="NZ_CP102332.1"/>
</dbReference>
<organism evidence="2 3">
    <name type="scientific">Streptomyces changanensis</name>
    <dbReference type="NCBI Taxonomy" id="2964669"/>
    <lineage>
        <taxon>Bacteria</taxon>
        <taxon>Bacillati</taxon>
        <taxon>Actinomycetota</taxon>
        <taxon>Actinomycetes</taxon>
        <taxon>Kitasatosporales</taxon>
        <taxon>Streptomycetaceae</taxon>
        <taxon>Streptomyces</taxon>
    </lineage>
</organism>
<dbReference type="PRINTS" id="PR00778">
    <property type="entry name" value="HTHARSR"/>
</dbReference>
<feature type="domain" description="HTH arsR-type" evidence="1">
    <location>
        <begin position="1"/>
        <end position="94"/>
    </location>
</feature>
<dbReference type="SMART" id="SM00418">
    <property type="entry name" value="HTH_ARSR"/>
    <property type="match status" value="1"/>
</dbReference>
<dbReference type="PROSITE" id="PS50987">
    <property type="entry name" value="HTH_ARSR_2"/>
    <property type="match status" value="1"/>
</dbReference>
<evidence type="ECO:0000313" key="3">
    <source>
        <dbReference type="Proteomes" id="UP001060150"/>
    </source>
</evidence>
<dbReference type="PANTHER" id="PTHR39168:SF1">
    <property type="entry name" value="TRANSCRIPTIONAL REGULATORY PROTEIN"/>
    <property type="match status" value="1"/>
</dbReference>
<dbReference type="InterPro" id="IPR036388">
    <property type="entry name" value="WH-like_DNA-bd_sf"/>
</dbReference>
<evidence type="ECO:0000313" key="2">
    <source>
        <dbReference type="EMBL" id="UUS34449.1"/>
    </source>
</evidence>
<gene>
    <name evidence="2" type="ORF">NRO40_28915</name>
</gene>